<keyword evidence="2" id="KW-0547">Nucleotide-binding</keyword>
<dbReference type="GO" id="GO:0005524">
    <property type="term" value="F:ATP binding"/>
    <property type="evidence" value="ECO:0007669"/>
    <property type="project" value="UniProtKB-KW"/>
</dbReference>
<evidence type="ECO:0000256" key="2">
    <source>
        <dbReference type="ARBA" id="ARBA00022741"/>
    </source>
</evidence>
<dbReference type="InterPro" id="IPR017871">
    <property type="entry name" value="ABC_transporter-like_CS"/>
</dbReference>
<dbReference type="InterPro" id="IPR027417">
    <property type="entry name" value="P-loop_NTPase"/>
</dbReference>
<reference evidence="5" key="1">
    <citation type="submission" date="2020-01" db="EMBL/GenBank/DDBJ databases">
        <authorList>
            <person name="Meier V. D."/>
            <person name="Meier V D."/>
        </authorList>
    </citation>
    <scope>NUCLEOTIDE SEQUENCE</scope>
    <source>
        <strain evidence="5">HLG_WM_MAG_10</strain>
    </source>
</reference>
<feature type="domain" description="ABC transporter" evidence="4">
    <location>
        <begin position="2"/>
        <end position="232"/>
    </location>
</feature>
<dbReference type="AlphaFoldDB" id="A0A6S6U7R6"/>
<dbReference type="PANTHER" id="PTHR42781">
    <property type="entry name" value="SPERMIDINE/PUTRESCINE IMPORT ATP-BINDING PROTEIN POTA"/>
    <property type="match status" value="1"/>
</dbReference>
<keyword evidence="3 5" id="KW-0067">ATP-binding</keyword>
<name>A0A6S6U7R6_9BACT</name>
<gene>
    <name evidence="5" type="ORF">HELGO_WM27319</name>
</gene>
<protein>
    <submittedName>
        <fullName evidence="5">ATP-binding cassette domain-containing protein</fullName>
    </submittedName>
</protein>
<evidence type="ECO:0000259" key="4">
    <source>
        <dbReference type="PROSITE" id="PS50893"/>
    </source>
</evidence>
<dbReference type="InterPro" id="IPR050093">
    <property type="entry name" value="ABC_SmlMolc_Importer"/>
</dbReference>
<dbReference type="PROSITE" id="PS00211">
    <property type="entry name" value="ABC_TRANSPORTER_1"/>
    <property type="match status" value="1"/>
</dbReference>
<evidence type="ECO:0000313" key="5">
    <source>
        <dbReference type="EMBL" id="CAA6830375.1"/>
    </source>
</evidence>
<proteinExistence type="predicted"/>
<dbReference type="Pfam" id="PF00005">
    <property type="entry name" value="ABC_tran"/>
    <property type="match status" value="1"/>
</dbReference>
<keyword evidence="1" id="KW-0813">Transport</keyword>
<dbReference type="PANTHER" id="PTHR42781:SF4">
    <property type="entry name" value="SPERMIDINE_PUTRESCINE IMPORT ATP-BINDING PROTEIN POTA"/>
    <property type="match status" value="1"/>
</dbReference>
<dbReference type="SUPFAM" id="SSF52540">
    <property type="entry name" value="P-loop containing nucleoside triphosphate hydrolases"/>
    <property type="match status" value="1"/>
</dbReference>
<sequence>MLLHLDLQKKLDRTEGSRELKVQMELDAGDFVAIYGPSGIGKTTLLRIIAGLSQADTGFLSINKSCWFDEEKNINVSPQKRKVGFVFQDYALFPNMTILENLHFANSNAALIQKLLKQTNLEGLKHKKPAELSGGQQQRVALARALVVESPILLLDEPLSALDHSLRQDMQDLIAELHQTYQRTTLMVSHDIPEIINLANKLLVIKDRDTILYDQPKAYFERENLLDEIEETGLILAIDDKELLLQIGAKKRRLPYSKETLGAIQVGTKISLKRWVLPSKIHEIERQ</sequence>
<evidence type="ECO:0000256" key="1">
    <source>
        <dbReference type="ARBA" id="ARBA00022448"/>
    </source>
</evidence>
<dbReference type="InterPro" id="IPR003439">
    <property type="entry name" value="ABC_transporter-like_ATP-bd"/>
</dbReference>
<dbReference type="PROSITE" id="PS50893">
    <property type="entry name" value="ABC_TRANSPORTER_2"/>
    <property type="match status" value="1"/>
</dbReference>
<organism evidence="5">
    <name type="scientific">uncultured Aureispira sp</name>
    <dbReference type="NCBI Taxonomy" id="1331704"/>
    <lineage>
        <taxon>Bacteria</taxon>
        <taxon>Pseudomonadati</taxon>
        <taxon>Bacteroidota</taxon>
        <taxon>Saprospiria</taxon>
        <taxon>Saprospirales</taxon>
        <taxon>Saprospiraceae</taxon>
        <taxon>Aureispira</taxon>
        <taxon>environmental samples</taxon>
    </lineage>
</organism>
<dbReference type="Gene3D" id="3.40.50.300">
    <property type="entry name" value="P-loop containing nucleotide triphosphate hydrolases"/>
    <property type="match status" value="1"/>
</dbReference>
<dbReference type="EMBL" id="CACVAQ010000550">
    <property type="protein sequence ID" value="CAA6830375.1"/>
    <property type="molecule type" value="Genomic_DNA"/>
</dbReference>
<dbReference type="InterPro" id="IPR003593">
    <property type="entry name" value="AAA+_ATPase"/>
</dbReference>
<dbReference type="GO" id="GO:0016887">
    <property type="term" value="F:ATP hydrolysis activity"/>
    <property type="evidence" value="ECO:0007669"/>
    <property type="project" value="InterPro"/>
</dbReference>
<evidence type="ECO:0000256" key="3">
    <source>
        <dbReference type="ARBA" id="ARBA00022840"/>
    </source>
</evidence>
<accession>A0A6S6U7R6</accession>
<dbReference type="SMART" id="SM00382">
    <property type="entry name" value="AAA"/>
    <property type="match status" value="1"/>
</dbReference>